<dbReference type="CDD" id="cd16913">
    <property type="entry name" value="YkuD_like"/>
    <property type="match status" value="1"/>
</dbReference>
<evidence type="ECO:0000256" key="3">
    <source>
        <dbReference type="ARBA" id="ARBA00022676"/>
    </source>
</evidence>
<dbReference type="NCBIfam" id="TIGR01409">
    <property type="entry name" value="TAT_signal_seq"/>
    <property type="match status" value="1"/>
</dbReference>
<comment type="pathway">
    <text evidence="1 9">Cell wall biogenesis; peptidoglycan biosynthesis.</text>
</comment>
<evidence type="ECO:0000313" key="11">
    <source>
        <dbReference type="EMBL" id="AFL49282.1"/>
    </source>
</evidence>
<dbReference type="UniPathway" id="UPA00219"/>
<evidence type="ECO:0000256" key="8">
    <source>
        <dbReference type="ARBA" id="ARBA00023316"/>
    </source>
</evidence>
<dbReference type="HOGENOM" id="CLU_042399_0_0_5"/>
<keyword evidence="5" id="KW-0378">Hydrolase</keyword>
<keyword evidence="3" id="KW-0328">Glycosyltransferase</keyword>
<evidence type="ECO:0000256" key="7">
    <source>
        <dbReference type="ARBA" id="ARBA00022984"/>
    </source>
</evidence>
<name>I3X076_SINF2</name>
<dbReference type="AlphaFoldDB" id="I3X076"/>
<dbReference type="GO" id="GO:0008360">
    <property type="term" value="P:regulation of cell shape"/>
    <property type="evidence" value="ECO:0007669"/>
    <property type="project" value="UniProtKB-UniRule"/>
</dbReference>
<dbReference type="GO" id="GO:0071972">
    <property type="term" value="F:peptidoglycan L,D-transpeptidase activity"/>
    <property type="evidence" value="ECO:0007669"/>
    <property type="project" value="TreeGrafter"/>
</dbReference>
<dbReference type="FunFam" id="2.40.440.10:FF:000002">
    <property type="entry name" value="L,D-transpeptidase ErfK/SrfK"/>
    <property type="match status" value="1"/>
</dbReference>
<dbReference type="GO" id="GO:0005576">
    <property type="term" value="C:extracellular region"/>
    <property type="evidence" value="ECO:0007669"/>
    <property type="project" value="TreeGrafter"/>
</dbReference>
<evidence type="ECO:0000259" key="10">
    <source>
        <dbReference type="PROSITE" id="PS52029"/>
    </source>
</evidence>
<gene>
    <name evidence="11" type="ORF">USDA257_c06890</name>
</gene>
<dbReference type="Proteomes" id="UP000006180">
    <property type="component" value="Chromosome"/>
</dbReference>
<evidence type="ECO:0000256" key="4">
    <source>
        <dbReference type="ARBA" id="ARBA00022679"/>
    </source>
</evidence>
<dbReference type="Pfam" id="PF03734">
    <property type="entry name" value="YkuD"/>
    <property type="match status" value="1"/>
</dbReference>
<dbReference type="GO" id="GO:0016757">
    <property type="term" value="F:glycosyltransferase activity"/>
    <property type="evidence" value="ECO:0007669"/>
    <property type="project" value="UniProtKB-KW"/>
</dbReference>
<dbReference type="InterPro" id="IPR019546">
    <property type="entry name" value="TAT_signal_bac_arc"/>
</dbReference>
<reference evidence="11 12" key="1">
    <citation type="journal article" date="2012" name="J. Bacteriol.">
        <title>Complete genome sequence of the broad-host-range strain Sinorhizobium fredii USDA257.</title>
        <authorList>
            <person name="Schuldes J."/>
            <person name="Rodriguez Orbegoso M."/>
            <person name="Schmeisser C."/>
            <person name="Krishnan H.B."/>
            <person name="Daniel R."/>
            <person name="Streit W.R."/>
        </authorList>
    </citation>
    <scope>NUCLEOTIDE SEQUENCE [LARGE SCALE GENOMIC DNA]</scope>
    <source>
        <strain evidence="11 12">USDA 257</strain>
    </source>
</reference>
<feature type="active site" description="Proton donor/acceptor" evidence="9">
    <location>
        <position position="319"/>
    </location>
</feature>
<dbReference type="KEGG" id="sfd:USDA257_c06890"/>
<evidence type="ECO:0000256" key="1">
    <source>
        <dbReference type="ARBA" id="ARBA00004752"/>
    </source>
</evidence>
<comment type="similarity">
    <text evidence="2">Belongs to the YkuD family.</text>
</comment>
<accession>I3X076</accession>
<dbReference type="eggNOG" id="COG1376">
    <property type="taxonomic scope" value="Bacteria"/>
</dbReference>
<evidence type="ECO:0000313" key="12">
    <source>
        <dbReference type="Proteomes" id="UP000006180"/>
    </source>
</evidence>
<sequence>MKFFDASRCCRLGALRQLTLTVVKRGATIVIVCLLAQAPNPDVNPSLERDGKSGFYLASCSDLSISITRMVFASTQVHRDLVARSGTAQNGRRAALLPRCTQTHQSSMSSLPLSRRQFLRTSGLAIASAGLAGCTSSMNTNRFRQETMPVYRNPALESRWVDPGMLEEPLTGLPPQDAYYADVYAGREDGGFLIPAVPYQQIDPRFYRQEVSDPFGEAPGTIVVDTADRYLYLIGSGGSATRYGVGLGREGFAWSGRGVIQWKQKWPKWTPPDSMIARQPVLAKYSADNGGMPPGLDNPLGSRALYIFQDGQDTLYRVHGTPEWQSIGKAVSSGCVRMINQDVIDLYARVRGKAPILVI</sequence>
<feature type="active site" description="Nucleophile" evidence="9">
    <location>
        <position position="335"/>
    </location>
</feature>
<evidence type="ECO:0000256" key="5">
    <source>
        <dbReference type="ARBA" id="ARBA00022801"/>
    </source>
</evidence>
<proteinExistence type="inferred from homology"/>
<organism evidence="11 12">
    <name type="scientific">Sinorhizobium fredii (strain USDA 257)</name>
    <dbReference type="NCBI Taxonomy" id="1185652"/>
    <lineage>
        <taxon>Bacteria</taxon>
        <taxon>Pseudomonadati</taxon>
        <taxon>Pseudomonadota</taxon>
        <taxon>Alphaproteobacteria</taxon>
        <taxon>Hyphomicrobiales</taxon>
        <taxon>Rhizobiaceae</taxon>
        <taxon>Sinorhizobium/Ensifer group</taxon>
        <taxon>Sinorhizobium</taxon>
    </lineage>
</organism>
<keyword evidence="4" id="KW-0808">Transferase</keyword>
<dbReference type="PATRIC" id="fig|1185652.3.peg.715"/>
<dbReference type="Gene3D" id="2.40.440.10">
    <property type="entry name" value="L,D-transpeptidase catalytic domain-like"/>
    <property type="match status" value="1"/>
</dbReference>
<feature type="domain" description="L,D-TPase catalytic" evidence="10">
    <location>
        <begin position="220"/>
        <end position="359"/>
    </location>
</feature>
<protein>
    <recommendedName>
        <fullName evidence="10">L,D-TPase catalytic domain-containing protein</fullName>
    </recommendedName>
</protein>
<keyword evidence="6 9" id="KW-0133">Cell shape</keyword>
<dbReference type="InterPro" id="IPR050979">
    <property type="entry name" value="LD-transpeptidase"/>
</dbReference>
<dbReference type="GO" id="GO:0018104">
    <property type="term" value="P:peptidoglycan-protein cross-linking"/>
    <property type="evidence" value="ECO:0007669"/>
    <property type="project" value="TreeGrafter"/>
</dbReference>
<dbReference type="STRING" id="1185652.USDA257_c06890"/>
<dbReference type="PROSITE" id="PS52029">
    <property type="entry name" value="LD_TPASE"/>
    <property type="match status" value="1"/>
</dbReference>
<dbReference type="GO" id="GO:0071555">
    <property type="term" value="P:cell wall organization"/>
    <property type="evidence" value="ECO:0007669"/>
    <property type="project" value="UniProtKB-UniRule"/>
</dbReference>
<dbReference type="InterPro" id="IPR005490">
    <property type="entry name" value="LD_TPept_cat_dom"/>
</dbReference>
<dbReference type="PANTHER" id="PTHR30582">
    <property type="entry name" value="L,D-TRANSPEPTIDASE"/>
    <property type="match status" value="1"/>
</dbReference>
<dbReference type="InterPro" id="IPR038063">
    <property type="entry name" value="Transpep_catalytic_dom"/>
</dbReference>
<dbReference type="SUPFAM" id="SSF141523">
    <property type="entry name" value="L,D-transpeptidase catalytic domain-like"/>
    <property type="match status" value="1"/>
</dbReference>
<dbReference type="EMBL" id="CP003563">
    <property type="protein sequence ID" value="AFL49282.1"/>
    <property type="molecule type" value="Genomic_DNA"/>
</dbReference>
<keyword evidence="7 9" id="KW-0573">Peptidoglycan synthesis</keyword>
<evidence type="ECO:0000256" key="6">
    <source>
        <dbReference type="ARBA" id="ARBA00022960"/>
    </source>
</evidence>
<dbReference type="PANTHER" id="PTHR30582:SF24">
    <property type="entry name" value="L,D-TRANSPEPTIDASE ERFK_SRFK-RELATED"/>
    <property type="match status" value="1"/>
</dbReference>
<keyword evidence="8 9" id="KW-0961">Cell wall biogenesis/degradation</keyword>
<evidence type="ECO:0000256" key="2">
    <source>
        <dbReference type="ARBA" id="ARBA00005992"/>
    </source>
</evidence>
<evidence type="ECO:0000256" key="9">
    <source>
        <dbReference type="PROSITE-ProRule" id="PRU01373"/>
    </source>
</evidence>